<reference evidence="5" key="2">
    <citation type="submission" date="2025-08" db="UniProtKB">
        <authorList>
            <consortium name="RefSeq"/>
        </authorList>
    </citation>
    <scope>IDENTIFICATION</scope>
</reference>
<dbReference type="Gene3D" id="4.10.60.10">
    <property type="entry name" value="Zinc finger, CCHC-type"/>
    <property type="match status" value="1"/>
</dbReference>
<evidence type="ECO:0000313" key="4">
    <source>
        <dbReference type="Proteomes" id="UP000694930"/>
    </source>
</evidence>
<dbReference type="Proteomes" id="UP000694930">
    <property type="component" value="Chromosome 9"/>
</dbReference>
<dbReference type="SUPFAM" id="SSF57756">
    <property type="entry name" value="Retrovirus zinc finger-like domains"/>
    <property type="match status" value="1"/>
</dbReference>
<dbReference type="PROSITE" id="PS50158">
    <property type="entry name" value="ZF_CCHC"/>
    <property type="match status" value="1"/>
</dbReference>
<reference evidence="4" key="1">
    <citation type="journal article" date="2014" name="Nat. Genet.">
        <title>The genome of the stress-tolerant wild tomato species Solanum pennellii.</title>
        <authorList>
            <person name="Bolger A."/>
            <person name="Scossa F."/>
            <person name="Bolger M.E."/>
            <person name="Lanz C."/>
            <person name="Maumus F."/>
            <person name="Tohge T."/>
            <person name="Quesneville H."/>
            <person name="Alseekh S."/>
            <person name="Sorensen I."/>
            <person name="Lichtenstein G."/>
            <person name="Fich E.A."/>
            <person name="Conte M."/>
            <person name="Keller H."/>
            <person name="Schneeberger K."/>
            <person name="Schwacke R."/>
            <person name="Ofner I."/>
            <person name="Vrebalov J."/>
            <person name="Xu Y."/>
            <person name="Osorio S."/>
            <person name="Aflitos S.A."/>
            <person name="Schijlen E."/>
            <person name="Jimenez-Gomez J.M."/>
            <person name="Ryngajllo M."/>
            <person name="Kimura S."/>
            <person name="Kumar R."/>
            <person name="Koenig D."/>
            <person name="Headland L.R."/>
            <person name="Maloof J.N."/>
            <person name="Sinha N."/>
            <person name="van Ham R.C."/>
            <person name="Lankhorst R.K."/>
            <person name="Mao L."/>
            <person name="Vogel A."/>
            <person name="Arsova B."/>
            <person name="Panstruga R."/>
            <person name="Fei Z."/>
            <person name="Rose J.K."/>
            <person name="Zamir D."/>
            <person name="Carrari F."/>
            <person name="Giovannoni J.J."/>
            <person name="Weigel D."/>
            <person name="Usadel B."/>
            <person name="Fernie A.R."/>
        </authorList>
    </citation>
    <scope>NUCLEOTIDE SEQUENCE [LARGE SCALE GENOMIC DNA]</scope>
    <source>
        <strain evidence="4">cv. LA0716</strain>
    </source>
</reference>
<keyword evidence="1" id="KW-0863">Zinc-finger</keyword>
<dbReference type="RefSeq" id="XP_015087084.1">
    <property type="nucleotide sequence ID" value="XM_015231598.1"/>
</dbReference>
<dbReference type="GeneID" id="107030241"/>
<protein>
    <submittedName>
        <fullName evidence="5">Uncharacterized protein LOC107030241</fullName>
    </submittedName>
</protein>
<evidence type="ECO:0000259" key="3">
    <source>
        <dbReference type="PROSITE" id="PS50158"/>
    </source>
</evidence>
<evidence type="ECO:0000313" key="5">
    <source>
        <dbReference type="RefSeq" id="XP_015087084.1"/>
    </source>
</evidence>
<accession>A0ABM1HL44</accession>
<dbReference type="SMART" id="SM00343">
    <property type="entry name" value="ZnF_C2HC"/>
    <property type="match status" value="1"/>
</dbReference>
<dbReference type="InterPro" id="IPR036875">
    <property type="entry name" value="Znf_CCHC_sf"/>
</dbReference>
<dbReference type="InterPro" id="IPR001878">
    <property type="entry name" value="Znf_CCHC"/>
</dbReference>
<proteinExistence type="predicted"/>
<name>A0ABM1HL44_SOLPN</name>
<feature type="region of interest" description="Disordered" evidence="2">
    <location>
        <begin position="73"/>
        <end position="101"/>
    </location>
</feature>
<feature type="domain" description="CCHC-type" evidence="3">
    <location>
        <begin position="121"/>
        <end position="136"/>
    </location>
</feature>
<sequence length="153" mass="17610">MTLSEYSLKFVKLSRYATSFMSYIRDKMNRFLTGIDEDLEKECRAAVLHDIMDLSRLMVHIQFMKGLFHQGELSSSKGHYDKDSEPRVKRNNEVDTPQERPPCRNCGKLHGGECMMGTNTCYCCGKPGHTVNNCPNRISQEQRKERVQPNGQC</sequence>
<keyword evidence="1" id="KW-0862">Zinc</keyword>
<evidence type="ECO:0000256" key="1">
    <source>
        <dbReference type="PROSITE-ProRule" id="PRU00047"/>
    </source>
</evidence>
<organism evidence="4 5">
    <name type="scientific">Solanum pennellii</name>
    <name type="common">Tomato</name>
    <name type="synonym">Lycopersicon pennellii</name>
    <dbReference type="NCBI Taxonomy" id="28526"/>
    <lineage>
        <taxon>Eukaryota</taxon>
        <taxon>Viridiplantae</taxon>
        <taxon>Streptophyta</taxon>
        <taxon>Embryophyta</taxon>
        <taxon>Tracheophyta</taxon>
        <taxon>Spermatophyta</taxon>
        <taxon>Magnoliopsida</taxon>
        <taxon>eudicotyledons</taxon>
        <taxon>Gunneridae</taxon>
        <taxon>Pentapetalae</taxon>
        <taxon>asterids</taxon>
        <taxon>lamiids</taxon>
        <taxon>Solanales</taxon>
        <taxon>Solanaceae</taxon>
        <taxon>Solanoideae</taxon>
        <taxon>Solaneae</taxon>
        <taxon>Solanum</taxon>
        <taxon>Solanum subgen. Lycopersicon</taxon>
    </lineage>
</organism>
<gene>
    <name evidence="5" type="primary">LOC107030241</name>
</gene>
<keyword evidence="4" id="KW-1185">Reference proteome</keyword>
<evidence type="ECO:0000256" key="2">
    <source>
        <dbReference type="SAM" id="MobiDB-lite"/>
    </source>
</evidence>
<keyword evidence="1" id="KW-0479">Metal-binding</keyword>
<feature type="compositionally biased region" description="Basic and acidic residues" evidence="2">
    <location>
        <begin position="78"/>
        <end position="101"/>
    </location>
</feature>